<protein>
    <submittedName>
        <fullName evidence="2">Uncharacterized protein</fullName>
    </submittedName>
</protein>
<organism evidence="2 3">
    <name type="scientific">Thalassobacter stenotrophicus</name>
    <dbReference type="NCBI Taxonomy" id="266809"/>
    <lineage>
        <taxon>Bacteria</taxon>
        <taxon>Pseudomonadati</taxon>
        <taxon>Pseudomonadota</taxon>
        <taxon>Alphaproteobacteria</taxon>
        <taxon>Rhodobacterales</taxon>
        <taxon>Roseobacteraceae</taxon>
        <taxon>Thalassobacter</taxon>
    </lineage>
</organism>
<keyword evidence="1" id="KW-0175">Coiled coil</keyword>
<sequence>MNDGSALLLLLIAALALLWLFVWGPQAKQVRAERERDTAKAQAAKERLDAEKRARREAERSRLEAEREALLKKIRTSAPDFILKARLEFEREYKSKGGEGIFGQEMSPLVCFGYRVGKTAGRTENERRSILEYAMAADYDTTLPFLPASYRNEWGTPLSATRFNRIHQHLKNMADLRDGRRNFEFAVAHWRADASWFHKEQRPRVDRYHGMYAPSSGTQRIGR</sequence>
<evidence type="ECO:0000313" key="2">
    <source>
        <dbReference type="EMBL" id="CUH61522.1"/>
    </source>
</evidence>
<dbReference type="AlphaFoldDB" id="A0A0N7LTS6"/>
<evidence type="ECO:0000256" key="1">
    <source>
        <dbReference type="SAM" id="Coils"/>
    </source>
</evidence>
<gene>
    <name evidence="2" type="ORF">THS5294_02833</name>
</gene>
<name>A0A0N7LTS6_9RHOB</name>
<dbReference type="RefSeq" id="WP_058124218.1">
    <property type="nucleotide sequence ID" value="NZ_CYRX01000032.1"/>
</dbReference>
<evidence type="ECO:0000313" key="3">
    <source>
        <dbReference type="Proteomes" id="UP000051298"/>
    </source>
</evidence>
<feature type="coiled-coil region" evidence="1">
    <location>
        <begin position="27"/>
        <end position="73"/>
    </location>
</feature>
<dbReference type="EMBL" id="CYRX01000032">
    <property type="protein sequence ID" value="CUH61522.1"/>
    <property type="molecule type" value="Genomic_DNA"/>
</dbReference>
<proteinExistence type="predicted"/>
<reference evidence="2 3" key="1">
    <citation type="submission" date="2015-09" db="EMBL/GenBank/DDBJ databases">
        <authorList>
            <consortium name="Swine Surveillance"/>
        </authorList>
    </citation>
    <scope>NUCLEOTIDE SEQUENCE [LARGE SCALE GENOMIC DNA]</scope>
    <source>
        <strain evidence="2 3">CECT 5294</strain>
    </source>
</reference>
<accession>A0A0N7LTS6</accession>
<dbReference type="Proteomes" id="UP000051298">
    <property type="component" value="Unassembled WGS sequence"/>
</dbReference>